<protein>
    <submittedName>
        <fullName evidence="1">Uncharacterized protein</fullName>
    </submittedName>
</protein>
<proteinExistence type="predicted"/>
<evidence type="ECO:0000313" key="1">
    <source>
        <dbReference type="EMBL" id="CAJ2642731.1"/>
    </source>
</evidence>
<comment type="caution">
    <text evidence="1">The sequence shown here is derived from an EMBL/GenBank/DDBJ whole genome shotgun (WGS) entry which is preliminary data.</text>
</comment>
<reference evidence="1" key="1">
    <citation type="submission" date="2023-10" db="EMBL/GenBank/DDBJ databases">
        <authorList>
            <person name="Rodriguez Cubillos JULIANA M."/>
            <person name="De Vega J."/>
        </authorList>
    </citation>
    <scope>NUCLEOTIDE SEQUENCE</scope>
</reference>
<keyword evidence="2" id="KW-1185">Reference proteome</keyword>
<name>A0ACB0JEP8_TRIPR</name>
<sequence>MIRNSIKVDRIFVRTSHEDVDCCVDYHDCDEVPAQGTSHMPHLLSGLNLPPQMIHERDLKRTPRLWHESHKFNNTHQKIKIQSRYTDITQGKRFQTRKSVMIRLNSNNGIMSHQAHIWRMLTSAIRHGTPHIIEQLPQSLPGVHQPSHNTINTGVIFEGFVYS</sequence>
<dbReference type="EMBL" id="CASHSV030000034">
    <property type="protein sequence ID" value="CAJ2642731.1"/>
    <property type="molecule type" value="Genomic_DNA"/>
</dbReference>
<dbReference type="Proteomes" id="UP001177021">
    <property type="component" value="Unassembled WGS sequence"/>
</dbReference>
<organism evidence="1 2">
    <name type="scientific">Trifolium pratense</name>
    <name type="common">Red clover</name>
    <dbReference type="NCBI Taxonomy" id="57577"/>
    <lineage>
        <taxon>Eukaryota</taxon>
        <taxon>Viridiplantae</taxon>
        <taxon>Streptophyta</taxon>
        <taxon>Embryophyta</taxon>
        <taxon>Tracheophyta</taxon>
        <taxon>Spermatophyta</taxon>
        <taxon>Magnoliopsida</taxon>
        <taxon>eudicotyledons</taxon>
        <taxon>Gunneridae</taxon>
        <taxon>Pentapetalae</taxon>
        <taxon>rosids</taxon>
        <taxon>fabids</taxon>
        <taxon>Fabales</taxon>
        <taxon>Fabaceae</taxon>
        <taxon>Papilionoideae</taxon>
        <taxon>50 kb inversion clade</taxon>
        <taxon>NPAAA clade</taxon>
        <taxon>Hologalegina</taxon>
        <taxon>IRL clade</taxon>
        <taxon>Trifolieae</taxon>
        <taxon>Trifolium</taxon>
    </lineage>
</organism>
<gene>
    <name evidence="1" type="ORF">MILVUS5_LOCUS12155</name>
</gene>
<accession>A0ACB0JEP8</accession>
<evidence type="ECO:0000313" key="2">
    <source>
        <dbReference type="Proteomes" id="UP001177021"/>
    </source>
</evidence>